<dbReference type="Proteomes" id="UP000077315">
    <property type="component" value="Unassembled WGS sequence"/>
</dbReference>
<name>A0A162VB95_PHYB8</name>
<evidence type="ECO:0000259" key="2">
    <source>
        <dbReference type="Pfam" id="PF13307"/>
    </source>
</evidence>
<accession>A0A162VB95</accession>
<dbReference type="VEuPathDB" id="FungiDB:PHYBLDRAFT_162053"/>
<dbReference type="OrthoDB" id="272481at2759"/>
<keyword evidence="4" id="KW-1185">Reference proteome</keyword>
<organism evidence="3 4">
    <name type="scientific">Phycomyces blakesleeanus (strain ATCC 8743b / DSM 1359 / FGSC 10004 / NBRC 33097 / NRRL 1555)</name>
    <dbReference type="NCBI Taxonomy" id="763407"/>
    <lineage>
        <taxon>Eukaryota</taxon>
        <taxon>Fungi</taxon>
        <taxon>Fungi incertae sedis</taxon>
        <taxon>Mucoromycota</taxon>
        <taxon>Mucoromycotina</taxon>
        <taxon>Mucoromycetes</taxon>
        <taxon>Mucorales</taxon>
        <taxon>Phycomycetaceae</taxon>
        <taxon>Phycomyces</taxon>
    </lineage>
</organism>
<dbReference type="STRING" id="763407.A0A162VB95"/>
<dbReference type="AlphaFoldDB" id="A0A162VB95"/>
<gene>
    <name evidence="3" type="ORF">PHYBLDRAFT_162053</name>
</gene>
<dbReference type="GO" id="GO:0005634">
    <property type="term" value="C:nucleus"/>
    <property type="evidence" value="ECO:0007669"/>
    <property type="project" value="TreeGrafter"/>
</dbReference>
<dbReference type="GO" id="GO:0016818">
    <property type="term" value="F:hydrolase activity, acting on acid anhydrides, in phosphorus-containing anhydrides"/>
    <property type="evidence" value="ECO:0007669"/>
    <property type="project" value="InterPro"/>
</dbReference>
<dbReference type="GO" id="GO:1990918">
    <property type="term" value="P:double-strand break repair involved in meiotic recombination"/>
    <property type="evidence" value="ECO:0007669"/>
    <property type="project" value="TreeGrafter"/>
</dbReference>
<proteinExistence type="predicted"/>
<dbReference type="InterPro" id="IPR027417">
    <property type="entry name" value="P-loop_NTPase"/>
</dbReference>
<dbReference type="InterPro" id="IPR045028">
    <property type="entry name" value="DinG/Rad3-like"/>
</dbReference>
<dbReference type="Gene3D" id="3.40.50.300">
    <property type="entry name" value="P-loop containing nucleotide triphosphate hydrolases"/>
    <property type="match status" value="1"/>
</dbReference>
<dbReference type="GO" id="GO:0003678">
    <property type="term" value="F:DNA helicase activity"/>
    <property type="evidence" value="ECO:0007669"/>
    <property type="project" value="TreeGrafter"/>
</dbReference>
<dbReference type="GO" id="GO:0003676">
    <property type="term" value="F:nucleic acid binding"/>
    <property type="evidence" value="ECO:0007669"/>
    <property type="project" value="InterPro"/>
</dbReference>
<evidence type="ECO:0000256" key="1">
    <source>
        <dbReference type="SAM" id="MobiDB-lite"/>
    </source>
</evidence>
<protein>
    <recommendedName>
        <fullName evidence="2">ATP-dependent helicase C-terminal domain-containing protein</fullName>
    </recommendedName>
</protein>
<dbReference type="InterPro" id="IPR006555">
    <property type="entry name" value="ATP-dep_Helicase_C"/>
</dbReference>
<feature type="region of interest" description="Disordered" evidence="1">
    <location>
        <begin position="152"/>
        <end position="181"/>
    </location>
</feature>
<feature type="domain" description="ATP-dependent helicase C-terminal" evidence="2">
    <location>
        <begin position="29"/>
        <end position="100"/>
    </location>
</feature>
<dbReference type="Pfam" id="PF13307">
    <property type="entry name" value="Helicase_C_2"/>
    <property type="match status" value="1"/>
</dbReference>
<feature type="region of interest" description="Disordered" evidence="1">
    <location>
        <begin position="307"/>
        <end position="329"/>
    </location>
</feature>
<evidence type="ECO:0000313" key="4">
    <source>
        <dbReference type="Proteomes" id="UP000077315"/>
    </source>
</evidence>
<dbReference type="RefSeq" id="XP_018299483.1">
    <property type="nucleotide sequence ID" value="XM_018434554.1"/>
</dbReference>
<dbReference type="InParanoid" id="A0A162VB95"/>
<evidence type="ECO:0000313" key="3">
    <source>
        <dbReference type="EMBL" id="OAD81443.1"/>
    </source>
</evidence>
<feature type="compositionally biased region" description="Basic and acidic residues" evidence="1">
    <location>
        <begin position="163"/>
        <end position="181"/>
    </location>
</feature>
<dbReference type="GeneID" id="28995460"/>
<dbReference type="GO" id="GO:0005524">
    <property type="term" value="F:ATP binding"/>
    <property type="evidence" value="ECO:0007669"/>
    <property type="project" value="InterPro"/>
</dbReference>
<reference evidence="4" key="1">
    <citation type="submission" date="2015-06" db="EMBL/GenBank/DDBJ databases">
        <title>Expansion of signal transduction pathways in fungi by whole-genome duplication.</title>
        <authorList>
            <consortium name="DOE Joint Genome Institute"/>
            <person name="Corrochano L.M."/>
            <person name="Kuo A."/>
            <person name="Marcet-Houben M."/>
            <person name="Polaino S."/>
            <person name="Salamov A."/>
            <person name="Villalobos J.M."/>
            <person name="Alvarez M.I."/>
            <person name="Avalos J."/>
            <person name="Benito E.P."/>
            <person name="Benoit I."/>
            <person name="Burger G."/>
            <person name="Camino L.P."/>
            <person name="Canovas D."/>
            <person name="Cerda-Olmedo E."/>
            <person name="Cheng J.-F."/>
            <person name="Dominguez A."/>
            <person name="Elias M."/>
            <person name="Eslava A.P."/>
            <person name="Glaser F."/>
            <person name="Grimwood J."/>
            <person name="Gutierrez G."/>
            <person name="Heitman J."/>
            <person name="Henrissat B."/>
            <person name="Iturriaga E.A."/>
            <person name="Lang B.F."/>
            <person name="Lavin J.L."/>
            <person name="Lee S."/>
            <person name="Li W."/>
            <person name="Lindquist E."/>
            <person name="Lopez-Garcia S."/>
            <person name="Luque E.M."/>
            <person name="Marcos A.T."/>
            <person name="Martin J."/>
            <person name="McCluskey K."/>
            <person name="Medina H.R."/>
            <person name="Miralles-Duran A."/>
            <person name="Miyazaki A."/>
            <person name="Munoz-Torres E."/>
            <person name="Oguiza J.A."/>
            <person name="Ohm R."/>
            <person name="Olmedo M."/>
            <person name="Orejas M."/>
            <person name="Ortiz-Castellanos L."/>
            <person name="Pisabarro A.G."/>
            <person name="Rodriguez-Romero J."/>
            <person name="Ruiz-Herrera J."/>
            <person name="Ruiz-Vazquez R."/>
            <person name="Sanz C."/>
            <person name="Schackwitz W."/>
            <person name="Schmutz J."/>
            <person name="Shahriari M."/>
            <person name="Shelest E."/>
            <person name="Silva-Franco F."/>
            <person name="Soanes D."/>
            <person name="Syed K."/>
            <person name="Tagua V.G."/>
            <person name="Talbot N.J."/>
            <person name="Thon M."/>
            <person name="De vries R.P."/>
            <person name="Wiebenga A."/>
            <person name="Yadav J.S."/>
            <person name="Braun E.L."/>
            <person name="Baker S."/>
            <person name="Garre V."/>
            <person name="Horwitz B."/>
            <person name="Torres-Martinez S."/>
            <person name="Idnurm A."/>
            <person name="Herrera-Estrella A."/>
            <person name="Gabaldon T."/>
            <person name="Grigoriev I.V."/>
        </authorList>
    </citation>
    <scope>NUCLEOTIDE SEQUENCE [LARGE SCALE GENOMIC DNA]</scope>
    <source>
        <strain evidence="4">NRRL 1555(-)</strain>
    </source>
</reference>
<dbReference type="GO" id="GO:0006289">
    <property type="term" value="P:nucleotide-excision repair"/>
    <property type="evidence" value="ECO:0007669"/>
    <property type="project" value="TreeGrafter"/>
</dbReference>
<dbReference type="PANTHER" id="PTHR11472:SF47">
    <property type="entry name" value="FANCONI ANEMIA GROUP J PROTEIN"/>
    <property type="match status" value="1"/>
</dbReference>
<sequence>MRIGGDNGRKGKVEDGKFQKKKPACNDLKLKPVVDPFNGSQWHAAQVYRAINQALGRCIRHQKLPLIFHDWGNYSGTIILLQERFREEEHQAGLSKWVAKSCKVETYGFKAAMNSLSEFMINRIEIDNALSSKETKEQELASSSTVDTVVTKELPLPPPTTKITKDETEKHPVDHREPKSGEYKHDPILIQEAQSILDSGFDQSNPIVVDSSITTTENTLDEGISVKNLSNLNSLALTDKPLAKITIPTKRLRNNVQKNTSNPQDTYLIETKTAETIPTLAAKTTVTTTITKTNELTTDIRIQEQEQNLPNCADQSKPEPSPTSTSEHKLQPAVLDCTPLVRAPQQKTGIVACRWHGEHMFSDMKKEFLVQKTSTDLDYFLELELDLSVKNRARKKSCKVLQVCYPTSWTMEQIQIAVFNPSAPVIMEENEADRLVYRVFGARCCKNSIGALIYDTTSTLSSNRRLVGNLFILHDTVQILDPEQLL</sequence>
<dbReference type="EMBL" id="KV440971">
    <property type="protein sequence ID" value="OAD81443.1"/>
    <property type="molecule type" value="Genomic_DNA"/>
</dbReference>
<dbReference type="PANTHER" id="PTHR11472">
    <property type="entry name" value="DNA REPAIR DEAD HELICASE RAD3/XP-D SUBFAMILY MEMBER"/>
    <property type="match status" value="1"/>
</dbReference>